<sequence length="537" mass="60697">MAQKLQALQYVRPDFDALRLEYIAAVQKFKKAESVNIAQMTVQNLDNLNDSLISTYEILQTLATQNPTDEVYQAEIAIWRLNMPLLKDLAYRFANSLVKSKFRNQLEIALPLTKFKLAENQLKTYSNDIDDLLLQEQAIINEYQSILSTATINIGGHIISLATALQKPTMYTTEEQLLITDTTKTFLTANQATLITLFEQLAQNRNQQARILNYDTYSELSMASHNHFDYSFTEVLSLCDTILATTPVSLEPISHPLVDDSKLTATDISSALKNLLESLSPATARFYDYLIEHDSLTFTNNAHCKIPSLSTFVISKQLPELTINLDCLPDQSDFLLNQIGQAFQAFSIRGLKSGNLIFSFHDTQAVLAKGFEFLCWPWLHLLVGNEAANLRTLMLERNLTVLNYHAKQIKFATQLYQPTVANFNDLNILWSKQTNQPDDLPTWLLDADLICQPDNALDKLLSIIIGMQFWQPNAEQGNPDIINKYIQFAKNSSQDSLLNLLQLCEIESPFASATLPSLLNTINDYVQHLVANSVEQK</sequence>
<reference evidence="1 2" key="1">
    <citation type="submission" date="2021-11" db="EMBL/GenBank/DDBJ databases">
        <authorList>
            <person name="Depoorter E."/>
        </authorList>
    </citation>
    <scope>NUCLEOTIDE SEQUENCE [LARGE SCALE GENOMIC DNA]</scope>
    <source>
        <strain evidence="1 2">LMG 24289</strain>
    </source>
</reference>
<dbReference type="SUPFAM" id="SSF55486">
    <property type="entry name" value="Metalloproteases ('zincins'), catalytic domain"/>
    <property type="match status" value="1"/>
</dbReference>
<evidence type="ECO:0000313" key="1">
    <source>
        <dbReference type="EMBL" id="CAH0416304.1"/>
    </source>
</evidence>
<name>A0ABN8BJM5_9LACO</name>
<dbReference type="EMBL" id="CAKKNS010000002">
    <property type="protein sequence ID" value="CAH0416304.1"/>
    <property type="molecule type" value="Genomic_DNA"/>
</dbReference>
<dbReference type="RefSeq" id="WP_230096374.1">
    <property type="nucleotide sequence ID" value="NZ_CAKKNS010000002.1"/>
</dbReference>
<protein>
    <submittedName>
        <fullName evidence="1">Uncharacterized protein</fullName>
    </submittedName>
</protein>
<dbReference type="Gene3D" id="1.10.1370.30">
    <property type="match status" value="1"/>
</dbReference>
<comment type="caution">
    <text evidence="1">The sequence shown here is derived from an EMBL/GenBank/DDBJ whole genome shotgun (WGS) entry which is preliminary data.</text>
</comment>
<organism evidence="1 2">
    <name type="scientific">Periweissella fabaria</name>
    <dbReference type="NCBI Taxonomy" id="546157"/>
    <lineage>
        <taxon>Bacteria</taxon>
        <taxon>Bacillati</taxon>
        <taxon>Bacillota</taxon>
        <taxon>Bacilli</taxon>
        <taxon>Lactobacillales</taxon>
        <taxon>Lactobacillaceae</taxon>
        <taxon>Periweissella</taxon>
    </lineage>
</organism>
<keyword evidence="2" id="KW-1185">Reference proteome</keyword>
<gene>
    <name evidence="1" type="ORF">WFA24289_00606</name>
</gene>
<dbReference type="Proteomes" id="UP000789707">
    <property type="component" value="Unassembled WGS sequence"/>
</dbReference>
<proteinExistence type="predicted"/>
<evidence type="ECO:0000313" key="2">
    <source>
        <dbReference type="Proteomes" id="UP000789707"/>
    </source>
</evidence>
<accession>A0ABN8BJM5</accession>